<evidence type="ECO:0000313" key="3">
    <source>
        <dbReference type="Proteomes" id="UP001270362"/>
    </source>
</evidence>
<reference evidence="2" key="1">
    <citation type="journal article" date="2023" name="Mol. Phylogenet. Evol.">
        <title>Genome-scale phylogeny and comparative genomics of the fungal order Sordariales.</title>
        <authorList>
            <person name="Hensen N."/>
            <person name="Bonometti L."/>
            <person name="Westerberg I."/>
            <person name="Brannstrom I.O."/>
            <person name="Guillou S."/>
            <person name="Cros-Aarteil S."/>
            <person name="Calhoun S."/>
            <person name="Haridas S."/>
            <person name="Kuo A."/>
            <person name="Mondo S."/>
            <person name="Pangilinan J."/>
            <person name="Riley R."/>
            <person name="LaButti K."/>
            <person name="Andreopoulos B."/>
            <person name="Lipzen A."/>
            <person name="Chen C."/>
            <person name="Yan M."/>
            <person name="Daum C."/>
            <person name="Ng V."/>
            <person name="Clum A."/>
            <person name="Steindorff A."/>
            <person name="Ohm R.A."/>
            <person name="Martin F."/>
            <person name="Silar P."/>
            <person name="Natvig D.O."/>
            <person name="Lalanne C."/>
            <person name="Gautier V."/>
            <person name="Ament-Velasquez S.L."/>
            <person name="Kruys A."/>
            <person name="Hutchinson M.I."/>
            <person name="Powell A.J."/>
            <person name="Barry K."/>
            <person name="Miller A.N."/>
            <person name="Grigoriev I.V."/>
            <person name="Debuchy R."/>
            <person name="Gladieux P."/>
            <person name="Hiltunen Thoren M."/>
            <person name="Johannesson H."/>
        </authorList>
    </citation>
    <scope>NUCLEOTIDE SEQUENCE</scope>
    <source>
        <strain evidence="2">CBS 314.62</strain>
    </source>
</reference>
<protein>
    <recommendedName>
        <fullName evidence="1">ABC1 atypical kinase-like domain-containing protein</fullName>
    </recommendedName>
</protein>
<evidence type="ECO:0000313" key="2">
    <source>
        <dbReference type="EMBL" id="KAK3692331.1"/>
    </source>
</evidence>
<accession>A0AAE0XFG2</accession>
<dbReference type="EMBL" id="JAULSO010000001">
    <property type="protein sequence ID" value="KAK3692331.1"/>
    <property type="molecule type" value="Genomic_DNA"/>
</dbReference>
<gene>
    <name evidence="2" type="ORF">B0T22DRAFT_435626</name>
</gene>
<name>A0AAE0XFG2_9PEZI</name>
<reference evidence="2" key="2">
    <citation type="submission" date="2023-06" db="EMBL/GenBank/DDBJ databases">
        <authorList>
            <consortium name="Lawrence Berkeley National Laboratory"/>
            <person name="Haridas S."/>
            <person name="Hensen N."/>
            <person name="Bonometti L."/>
            <person name="Westerberg I."/>
            <person name="Brannstrom I.O."/>
            <person name="Guillou S."/>
            <person name="Cros-Aarteil S."/>
            <person name="Calhoun S."/>
            <person name="Kuo A."/>
            <person name="Mondo S."/>
            <person name="Pangilinan J."/>
            <person name="Riley R."/>
            <person name="Labutti K."/>
            <person name="Andreopoulos B."/>
            <person name="Lipzen A."/>
            <person name="Chen C."/>
            <person name="Yanf M."/>
            <person name="Daum C."/>
            <person name="Ng V."/>
            <person name="Clum A."/>
            <person name="Steindorff A."/>
            <person name="Ohm R."/>
            <person name="Martin F."/>
            <person name="Silar P."/>
            <person name="Natvig D."/>
            <person name="Lalanne C."/>
            <person name="Gautier V."/>
            <person name="Ament-Velasquez S.L."/>
            <person name="Kruys A."/>
            <person name="Hutchinson M.I."/>
            <person name="Powell A.J."/>
            <person name="Barry K."/>
            <person name="Miller A.N."/>
            <person name="Grigoriev I.V."/>
            <person name="Debuchy R."/>
            <person name="Gladieux P."/>
            <person name="Thoren M.H."/>
            <person name="Johannesson H."/>
        </authorList>
    </citation>
    <scope>NUCLEOTIDE SEQUENCE</scope>
    <source>
        <strain evidence="2">CBS 314.62</strain>
    </source>
</reference>
<dbReference type="GO" id="GO:0005524">
    <property type="term" value="F:ATP binding"/>
    <property type="evidence" value="ECO:0007669"/>
    <property type="project" value="InterPro"/>
</dbReference>
<dbReference type="InterPro" id="IPR011009">
    <property type="entry name" value="Kinase-like_dom_sf"/>
</dbReference>
<dbReference type="Proteomes" id="UP001270362">
    <property type="component" value="Unassembled WGS sequence"/>
</dbReference>
<proteinExistence type="predicted"/>
<dbReference type="AlphaFoldDB" id="A0AAE0XFG2"/>
<dbReference type="Pfam" id="PF03109">
    <property type="entry name" value="ABC1"/>
    <property type="match status" value="1"/>
</dbReference>
<dbReference type="InterPro" id="IPR004147">
    <property type="entry name" value="ABC1_dom"/>
</dbReference>
<dbReference type="SUPFAM" id="SSF56112">
    <property type="entry name" value="Protein kinase-like (PK-like)"/>
    <property type="match status" value="1"/>
</dbReference>
<organism evidence="2 3">
    <name type="scientific">Podospora appendiculata</name>
    <dbReference type="NCBI Taxonomy" id="314037"/>
    <lineage>
        <taxon>Eukaryota</taxon>
        <taxon>Fungi</taxon>
        <taxon>Dikarya</taxon>
        <taxon>Ascomycota</taxon>
        <taxon>Pezizomycotina</taxon>
        <taxon>Sordariomycetes</taxon>
        <taxon>Sordariomycetidae</taxon>
        <taxon>Sordariales</taxon>
        <taxon>Podosporaceae</taxon>
        <taxon>Podospora</taxon>
    </lineage>
</organism>
<dbReference type="GO" id="GO:0004672">
    <property type="term" value="F:protein kinase activity"/>
    <property type="evidence" value="ECO:0007669"/>
    <property type="project" value="InterPro"/>
</dbReference>
<feature type="domain" description="ABC1 atypical kinase-like" evidence="1">
    <location>
        <begin position="114"/>
        <end position="164"/>
    </location>
</feature>
<evidence type="ECO:0000259" key="1">
    <source>
        <dbReference type="Pfam" id="PF03109"/>
    </source>
</evidence>
<dbReference type="Gene3D" id="1.10.510.10">
    <property type="entry name" value="Transferase(Phosphotransferase) domain 1"/>
    <property type="match status" value="1"/>
</dbReference>
<comment type="caution">
    <text evidence="2">The sequence shown here is derived from an EMBL/GenBank/DDBJ whole genome shotgun (WGS) entry which is preliminary data.</text>
</comment>
<keyword evidence="3" id="KW-1185">Reference proteome</keyword>
<sequence length="196" mass="22474">MSKTAQVTDIYKFGNFPEVDELWAKSQVMCYGADSHIRLLDQEPASGEEQLPVWKVAVNDRQRRFIEDEFEMLRDLGLNAAPAVQMHPEPLVDGKGIFGFRMERLLAIGPDTAVGKSEFFKCLEQIHEKGVVHNDFHPMNVMMNGQGQLVVIDFGRSGRVGNKIPTEKRSPWWRAELYSFEADRISLDKFFCMFQT</sequence>